<dbReference type="EMBL" id="JQAR01000018">
    <property type="protein sequence ID" value="KRN27800.1"/>
    <property type="molecule type" value="Genomic_DNA"/>
</dbReference>
<keyword evidence="3" id="KW-0762">Sugar transport</keyword>
<evidence type="ECO:0000256" key="3">
    <source>
        <dbReference type="ARBA" id="ARBA00022597"/>
    </source>
</evidence>
<accession>A0A0R2FGU2</accession>
<dbReference type="InterPro" id="IPR003501">
    <property type="entry name" value="PTS_EIIB_2/3"/>
</dbReference>
<evidence type="ECO:0000259" key="8">
    <source>
        <dbReference type="PROSITE" id="PS51100"/>
    </source>
</evidence>
<keyword evidence="1" id="KW-0813">Transport</keyword>
<sequence length="109" mass="12058">MIRMAEKIIMLACSAGMSTSLLVSKMQVAAKENGKDYEIFAKSTADIDQEFKTNTPDVLLLGPQVAYMRETVQKKADEAGIPMDVINMADYGMMNGANVLKFAEELMER</sequence>
<feature type="modified residue" description="Phosphocysteine; by EIIA" evidence="7">
    <location>
        <position position="13"/>
    </location>
</feature>
<dbReference type="PATRIC" id="fig|1618.3.peg.695"/>
<dbReference type="AlphaFoldDB" id="A0A0R2FGU2"/>
<dbReference type="GO" id="GO:0008982">
    <property type="term" value="F:protein-N(PI)-phosphohistidine-sugar phosphotransferase activity"/>
    <property type="evidence" value="ECO:0007669"/>
    <property type="project" value="InterPro"/>
</dbReference>
<dbReference type="GO" id="GO:0009401">
    <property type="term" value="P:phosphoenolpyruvate-dependent sugar phosphotransferase system"/>
    <property type="evidence" value="ECO:0007669"/>
    <property type="project" value="UniProtKB-KW"/>
</dbReference>
<dbReference type="InterPro" id="IPR051819">
    <property type="entry name" value="PTS_sugar-specific_EIIB"/>
</dbReference>
<dbReference type="InterPro" id="IPR036095">
    <property type="entry name" value="PTS_EIIB-like_sf"/>
</dbReference>
<comment type="caution">
    <text evidence="9">The sequence shown here is derived from an EMBL/GenBank/DDBJ whole genome shotgun (WGS) entry which is preliminary data.</text>
</comment>
<dbReference type="Pfam" id="PF02302">
    <property type="entry name" value="PTS_IIB"/>
    <property type="match status" value="1"/>
</dbReference>
<evidence type="ECO:0000256" key="2">
    <source>
        <dbReference type="ARBA" id="ARBA00022553"/>
    </source>
</evidence>
<evidence type="ECO:0000256" key="7">
    <source>
        <dbReference type="PROSITE-ProRule" id="PRU00423"/>
    </source>
</evidence>
<dbReference type="STRING" id="1618.IV36_GL000693"/>
<reference evidence="9 10" key="1">
    <citation type="journal article" date="2015" name="Genome Announc.">
        <title>Expanding the biotechnology potential of lactobacilli through comparative genomics of 213 strains and associated genera.</title>
        <authorList>
            <person name="Sun Z."/>
            <person name="Harris H.M."/>
            <person name="McCann A."/>
            <person name="Guo C."/>
            <person name="Argimon S."/>
            <person name="Zhang W."/>
            <person name="Yang X."/>
            <person name="Jeffery I.B."/>
            <person name="Cooney J.C."/>
            <person name="Kagawa T.F."/>
            <person name="Liu W."/>
            <person name="Song Y."/>
            <person name="Salvetti E."/>
            <person name="Wrobel A."/>
            <person name="Rasinkangas P."/>
            <person name="Parkhill J."/>
            <person name="Rea M.C."/>
            <person name="O'Sullivan O."/>
            <person name="Ritari J."/>
            <person name="Douillard F.P."/>
            <person name="Paul Ross R."/>
            <person name="Yang R."/>
            <person name="Briner A.E."/>
            <person name="Felis G.E."/>
            <person name="de Vos W.M."/>
            <person name="Barrangou R."/>
            <person name="Klaenhammer T.R."/>
            <person name="Caufield P.W."/>
            <person name="Cui Y."/>
            <person name="Zhang H."/>
            <person name="O'Toole P.W."/>
        </authorList>
    </citation>
    <scope>NUCLEOTIDE SEQUENCE [LARGE SCALE GENOMIC DNA]</scope>
    <source>
        <strain evidence="9 10">ATCC 27304</strain>
    </source>
</reference>
<proteinExistence type="predicted"/>
<evidence type="ECO:0000313" key="10">
    <source>
        <dbReference type="Proteomes" id="UP000051727"/>
    </source>
</evidence>
<dbReference type="PANTHER" id="PTHR34581:SF2">
    <property type="entry name" value="PTS SYSTEM N,N'-DIACETYLCHITOBIOSE-SPECIFIC EIIB COMPONENT"/>
    <property type="match status" value="1"/>
</dbReference>
<evidence type="ECO:0000256" key="6">
    <source>
        <dbReference type="ARBA" id="ARBA00022777"/>
    </source>
</evidence>
<organism evidence="9 10">
    <name type="scientific">Liquorilactobacillus mali</name>
    <dbReference type="NCBI Taxonomy" id="1618"/>
    <lineage>
        <taxon>Bacteria</taxon>
        <taxon>Bacillati</taxon>
        <taxon>Bacillota</taxon>
        <taxon>Bacilli</taxon>
        <taxon>Lactobacillales</taxon>
        <taxon>Lactobacillaceae</taxon>
        <taxon>Liquorilactobacillus</taxon>
    </lineage>
</organism>
<keyword evidence="4" id="KW-0808">Transferase</keyword>
<dbReference type="CDD" id="cd05564">
    <property type="entry name" value="PTS_IIB_chitobiose_lichenan"/>
    <property type="match status" value="1"/>
</dbReference>
<name>A0A0R2FGU2_9LACO</name>
<feature type="domain" description="PTS EIIB type-3" evidence="8">
    <location>
        <begin position="6"/>
        <end position="109"/>
    </location>
</feature>
<keyword evidence="2" id="KW-0597">Phosphoprotein</keyword>
<dbReference type="SUPFAM" id="SSF52794">
    <property type="entry name" value="PTS system IIB component-like"/>
    <property type="match status" value="1"/>
</dbReference>
<dbReference type="Gene3D" id="3.40.50.2300">
    <property type="match status" value="1"/>
</dbReference>
<keyword evidence="6" id="KW-0418">Kinase</keyword>
<dbReference type="InterPro" id="IPR013012">
    <property type="entry name" value="PTS_EIIB_3"/>
</dbReference>
<dbReference type="Proteomes" id="UP000051727">
    <property type="component" value="Unassembled WGS sequence"/>
</dbReference>
<gene>
    <name evidence="9" type="ORF">IV36_GL000693</name>
</gene>
<dbReference type="PANTHER" id="PTHR34581">
    <property type="entry name" value="PTS SYSTEM N,N'-DIACETYLCHITOBIOSE-SPECIFIC EIIB COMPONENT"/>
    <property type="match status" value="1"/>
</dbReference>
<evidence type="ECO:0000256" key="5">
    <source>
        <dbReference type="ARBA" id="ARBA00022683"/>
    </source>
</evidence>
<keyword evidence="5" id="KW-0598">Phosphotransferase system</keyword>
<dbReference type="PROSITE" id="PS51100">
    <property type="entry name" value="PTS_EIIB_TYPE_3"/>
    <property type="match status" value="1"/>
</dbReference>
<protein>
    <submittedName>
        <fullName evidence="9">PTS family porter, EIIB</fullName>
    </submittedName>
</protein>
<evidence type="ECO:0000256" key="1">
    <source>
        <dbReference type="ARBA" id="ARBA00022448"/>
    </source>
</evidence>
<dbReference type="GO" id="GO:0016301">
    <property type="term" value="F:kinase activity"/>
    <property type="evidence" value="ECO:0007669"/>
    <property type="project" value="UniProtKB-KW"/>
</dbReference>
<evidence type="ECO:0000256" key="4">
    <source>
        <dbReference type="ARBA" id="ARBA00022679"/>
    </source>
</evidence>
<evidence type="ECO:0000313" key="9">
    <source>
        <dbReference type="EMBL" id="KRN27800.1"/>
    </source>
</evidence>